<dbReference type="STRING" id="356882.A0A423W6A3"/>
<dbReference type="Pfam" id="PF02775">
    <property type="entry name" value="TPP_enzyme_C"/>
    <property type="match status" value="1"/>
</dbReference>
<dbReference type="OrthoDB" id="5242723at2759"/>
<keyword evidence="3" id="KW-1185">Reference proteome</keyword>
<dbReference type="InterPro" id="IPR029061">
    <property type="entry name" value="THDP-binding"/>
</dbReference>
<evidence type="ECO:0000313" key="3">
    <source>
        <dbReference type="Proteomes" id="UP000283895"/>
    </source>
</evidence>
<evidence type="ECO:0000313" key="2">
    <source>
        <dbReference type="EMBL" id="ROV98778.1"/>
    </source>
</evidence>
<organism evidence="2 3">
    <name type="scientific">Cytospora schulzeri</name>
    <dbReference type="NCBI Taxonomy" id="448051"/>
    <lineage>
        <taxon>Eukaryota</taxon>
        <taxon>Fungi</taxon>
        <taxon>Dikarya</taxon>
        <taxon>Ascomycota</taxon>
        <taxon>Pezizomycotina</taxon>
        <taxon>Sordariomycetes</taxon>
        <taxon>Sordariomycetidae</taxon>
        <taxon>Diaporthales</taxon>
        <taxon>Cytosporaceae</taxon>
        <taxon>Cytospora</taxon>
    </lineage>
</organism>
<protein>
    <recommendedName>
        <fullName evidence="1">Thiamine pyrophosphate enzyme TPP-binding domain-containing protein</fullName>
    </recommendedName>
</protein>
<dbReference type="AlphaFoldDB" id="A0A423W6A3"/>
<dbReference type="Proteomes" id="UP000283895">
    <property type="component" value="Unassembled WGS sequence"/>
</dbReference>
<dbReference type="GO" id="GO:0003824">
    <property type="term" value="F:catalytic activity"/>
    <property type="evidence" value="ECO:0007669"/>
    <property type="project" value="InterPro"/>
</dbReference>
<comment type="caution">
    <text evidence="2">The sequence shown here is derived from an EMBL/GenBank/DDBJ whole genome shotgun (WGS) entry which is preliminary data.</text>
</comment>
<evidence type="ECO:0000259" key="1">
    <source>
        <dbReference type="Pfam" id="PF02775"/>
    </source>
</evidence>
<dbReference type="Gene3D" id="3.40.50.970">
    <property type="match status" value="1"/>
</dbReference>
<accession>A0A423W6A3</accession>
<sequence length="99" mass="10635">MALEDLEKEEWCKPSLVCPVVGDGSFMCAAPSTVMWVASKYEIPILTIVLNNGAPRNSTQPVYPTGLNNSATDEEMNVSFRPTPNYAALAEAAARSDIG</sequence>
<dbReference type="GO" id="GO:0030976">
    <property type="term" value="F:thiamine pyrophosphate binding"/>
    <property type="evidence" value="ECO:0007669"/>
    <property type="project" value="InterPro"/>
</dbReference>
<feature type="domain" description="Thiamine pyrophosphate enzyme TPP-binding" evidence="1">
    <location>
        <begin position="17"/>
        <end position="93"/>
    </location>
</feature>
<dbReference type="EMBL" id="LKEA01000025">
    <property type="protein sequence ID" value="ROV98778.1"/>
    <property type="molecule type" value="Genomic_DNA"/>
</dbReference>
<name>A0A423W6A3_9PEZI</name>
<reference evidence="2 3" key="1">
    <citation type="submission" date="2015-09" db="EMBL/GenBank/DDBJ databases">
        <title>Host preference determinants of Valsa canker pathogens revealed by comparative genomics.</title>
        <authorList>
            <person name="Yin Z."/>
            <person name="Huang L."/>
        </authorList>
    </citation>
    <scope>NUCLEOTIDE SEQUENCE [LARGE SCALE GENOMIC DNA]</scope>
    <source>
        <strain evidence="2 3">03-1</strain>
    </source>
</reference>
<dbReference type="InterPro" id="IPR011766">
    <property type="entry name" value="TPP_enzyme_TPP-bd"/>
</dbReference>
<gene>
    <name evidence="2" type="ORF">VMCG_06780</name>
</gene>
<proteinExistence type="predicted"/>
<dbReference type="SUPFAM" id="SSF52518">
    <property type="entry name" value="Thiamin diphosphate-binding fold (THDP-binding)"/>
    <property type="match status" value="1"/>
</dbReference>